<accession>A0A672FYL0</accession>
<dbReference type="PANTHER" id="PTHR10903:SF186">
    <property type="entry name" value="GTPASE IMAP FAMILY MEMBER 4-LIKE-RELATED"/>
    <property type="match status" value="1"/>
</dbReference>
<feature type="domain" description="AIG1-type G" evidence="4">
    <location>
        <begin position="18"/>
        <end position="218"/>
    </location>
</feature>
<dbReference type="GO" id="GO:0005525">
    <property type="term" value="F:GTP binding"/>
    <property type="evidence" value="ECO:0007669"/>
    <property type="project" value="UniProtKB-KW"/>
</dbReference>
<dbReference type="InterPro" id="IPR045058">
    <property type="entry name" value="GIMA/IAN/Toc"/>
</dbReference>
<reference evidence="5" key="3">
    <citation type="submission" date="2025-09" db="UniProtKB">
        <authorList>
            <consortium name="Ensembl"/>
        </authorList>
    </citation>
    <scope>IDENTIFICATION</scope>
</reference>
<keyword evidence="6" id="KW-1185">Reference proteome</keyword>
<reference evidence="5" key="2">
    <citation type="submission" date="2025-08" db="UniProtKB">
        <authorList>
            <consortium name="Ensembl"/>
        </authorList>
    </citation>
    <scope>IDENTIFICATION</scope>
</reference>
<dbReference type="Proteomes" id="UP000472267">
    <property type="component" value="Chromosome 10"/>
</dbReference>
<reference evidence="5" key="1">
    <citation type="submission" date="2019-06" db="EMBL/GenBank/DDBJ databases">
        <authorList>
            <consortium name="Wellcome Sanger Institute Data Sharing"/>
        </authorList>
    </citation>
    <scope>NUCLEOTIDE SEQUENCE [LARGE SCALE GENOMIC DNA]</scope>
</reference>
<comment type="similarity">
    <text evidence="1">Belongs to the TRAFAC class TrmE-Era-EngA-EngB-Septin-like GTPase superfamily. AIG1/Toc34/Toc159-like paraseptin GTPase family. IAN subfamily.</text>
</comment>
<evidence type="ECO:0000256" key="1">
    <source>
        <dbReference type="ARBA" id="ARBA00008535"/>
    </source>
</evidence>
<keyword evidence="2" id="KW-0547">Nucleotide-binding</keyword>
<evidence type="ECO:0000313" key="6">
    <source>
        <dbReference type="Proteomes" id="UP000472267"/>
    </source>
</evidence>
<evidence type="ECO:0000313" key="5">
    <source>
        <dbReference type="Ensembl" id="ENSSFAP00005003814.1"/>
    </source>
</evidence>
<dbReference type="CDD" id="cd01852">
    <property type="entry name" value="AIG1"/>
    <property type="match status" value="1"/>
</dbReference>
<protein>
    <submittedName>
        <fullName evidence="5">GTPase IMAP family member 7-like</fullName>
    </submittedName>
</protein>
<evidence type="ECO:0000256" key="3">
    <source>
        <dbReference type="ARBA" id="ARBA00023134"/>
    </source>
</evidence>
<dbReference type="OrthoDB" id="8954335at2759"/>
<dbReference type="SUPFAM" id="SSF52540">
    <property type="entry name" value="P-loop containing nucleoside triphosphate hydrolases"/>
    <property type="match status" value="1"/>
</dbReference>
<dbReference type="PANTHER" id="PTHR10903">
    <property type="entry name" value="GTPASE, IMAP FAMILY MEMBER-RELATED"/>
    <property type="match status" value="1"/>
</dbReference>
<dbReference type="OMA" id="MASHTSM"/>
<dbReference type="FunFam" id="3.40.50.300:FF:000366">
    <property type="entry name" value="GTPase, IMAP family member 2"/>
    <property type="match status" value="1"/>
</dbReference>
<gene>
    <name evidence="5" type="primary">LOC115395081</name>
</gene>
<evidence type="ECO:0000256" key="2">
    <source>
        <dbReference type="ARBA" id="ARBA00022741"/>
    </source>
</evidence>
<dbReference type="InParanoid" id="A0A672FYL0"/>
<dbReference type="Pfam" id="PF04548">
    <property type="entry name" value="AIG1"/>
    <property type="match status" value="1"/>
</dbReference>
<dbReference type="InterPro" id="IPR027417">
    <property type="entry name" value="P-loop_NTPase"/>
</dbReference>
<dbReference type="Ensembl" id="ENSSFAT00005004084.1">
    <property type="protein sequence ID" value="ENSSFAP00005003814.1"/>
    <property type="gene ID" value="ENSSFAG00005002608.1"/>
</dbReference>
<organism evidence="5 6">
    <name type="scientific">Salarias fasciatus</name>
    <name type="common">Jewelled blenny</name>
    <name type="synonym">Blennius fasciatus</name>
    <dbReference type="NCBI Taxonomy" id="181472"/>
    <lineage>
        <taxon>Eukaryota</taxon>
        <taxon>Metazoa</taxon>
        <taxon>Chordata</taxon>
        <taxon>Craniata</taxon>
        <taxon>Vertebrata</taxon>
        <taxon>Euteleostomi</taxon>
        <taxon>Actinopterygii</taxon>
        <taxon>Neopterygii</taxon>
        <taxon>Teleostei</taxon>
        <taxon>Neoteleostei</taxon>
        <taxon>Acanthomorphata</taxon>
        <taxon>Ovalentaria</taxon>
        <taxon>Blenniimorphae</taxon>
        <taxon>Blenniiformes</taxon>
        <taxon>Blennioidei</taxon>
        <taxon>Blenniidae</taxon>
        <taxon>Salariinae</taxon>
        <taxon>Salarias</taxon>
    </lineage>
</organism>
<proteinExistence type="inferred from homology"/>
<keyword evidence="3" id="KW-0342">GTP-binding</keyword>
<evidence type="ECO:0000259" key="4">
    <source>
        <dbReference type="PROSITE" id="PS51720"/>
    </source>
</evidence>
<dbReference type="AlphaFoldDB" id="A0A672FYL0"/>
<dbReference type="PROSITE" id="PS51720">
    <property type="entry name" value="G_AIG1"/>
    <property type="match status" value="1"/>
</dbReference>
<sequence length="330" mass="35396">MASHTSMMEQQFLGDLEEKYLRIVLVGKTGSGKSASGNTILQRRAFRSEMTPAGVTTHCKKERGVFEGAHLAVVDTPGLFDRRMPADDVKRELAKCISFAAPGPHVFLVVIQPNRFTEEEQQTVRILQILFGEQAAKHMMVLFTHGDALEHERVSIVSFISKDPALSHFVHQCGGRYHVFNNYSSNLSQVQELLRKISQMVQRNNGRYYTNRTFVEAQRAVVNRRTELMRTNPNMPPAEAQAIAESDNSFVTGVLAGAAGVAGAIALGALLLCNIEVAAVGAVVLSSSEVAASVGAAVAQAGAAAAQVGSAVAGTAAFRMAVSKAPCVIQ</sequence>
<dbReference type="RefSeq" id="XP_029956306.1">
    <property type="nucleotide sequence ID" value="XM_030100446.1"/>
</dbReference>
<dbReference type="Gene3D" id="3.40.50.300">
    <property type="entry name" value="P-loop containing nucleotide triphosphate hydrolases"/>
    <property type="match status" value="1"/>
</dbReference>
<name>A0A672FYL0_SALFA</name>
<dbReference type="GeneID" id="115395081"/>
<dbReference type="InterPro" id="IPR006703">
    <property type="entry name" value="G_AIG1"/>
</dbReference>